<keyword evidence="6 9" id="KW-0408">Iron</keyword>
<dbReference type="Proteomes" id="UP000565745">
    <property type="component" value="Unassembled WGS sequence"/>
</dbReference>
<evidence type="ECO:0000313" key="11">
    <source>
        <dbReference type="Proteomes" id="UP000565745"/>
    </source>
</evidence>
<dbReference type="HAMAP" id="MF_00106">
    <property type="entry name" value="UxuA"/>
    <property type="match status" value="1"/>
</dbReference>
<evidence type="ECO:0000256" key="1">
    <source>
        <dbReference type="ARBA" id="ARBA00001794"/>
    </source>
</evidence>
<dbReference type="InterPro" id="IPR036237">
    <property type="entry name" value="Xyl_isomerase-like_sf"/>
</dbReference>
<evidence type="ECO:0000256" key="3">
    <source>
        <dbReference type="ARBA" id="ARBA00004892"/>
    </source>
</evidence>
<dbReference type="Pfam" id="PF03786">
    <property type="entry name" value="UxuA"/>
    <property type="match status" value="1"/>
</dbReference>
<keyword evidence="8 9" id="KW-0456">Lyase</keyword>
<sequence length="382" mass="41425">MRETWRWFGEFDPISLDQVVQTGAQGIVSALHAVPYGEVWSRDSIAKRNSEINAAGFTWDVVESLPVHEDIKRGTGDLAGLFANYRQSLANLAAEGIQTVCYNFMPILDWTRTDLGAEVAGGGTCLHFAASKMAAFEIHMLKREGAREEYAADAVAAGDAWFAQANDQDCAELLHSVMAGLPGAFDRYDVPGLRDVLKTYDGIAHDDLRANLVRFLSEVIPAAAELGISMCIHPDDPPRDILGLPRIVSSQDDIDKILKAIDEHANGLTLCTGSLGAGPRNNPEAIARAFSDRIHFAHLRNVTKSPDGSFSEAAHLSGDVDLVAVIAELLAAEKRRGVDIPFRPDHGHALLSDHNTETQPGYTLIGRLRGLAELRGVICALK</sequence>
<reference evidence="10 11" key="1">
    <citation type="submission" date="2020-08" db="EMBL/GenBank/DDBJ databases">
        <title>Genomic Encyclopedia of Type Strains, Phase IV (KMG-IV): sequencing the most valuable type-strain genomes for metagenomic binning, comparative biology and taxonomic classification.</title>
        <authorList>
            <person name="Goeker M."/>
        </authorList>
    </citation>
    <scope>NUCLEOTIDE SEQUENCE [LARGE SCALE GENOMIC DNA]</scope>
    <source>
        <strain evidence="10 11">DSM 101015</strain>
    </source>
</reference>
<name>A0A7W6M518_9RHOB</name>
<dbReference type="EC" id="4.2.1.8" evidence="5 9"/>
<organism evidence="10 11">
    <name type="scientific">Sulfitobacter noctilucicola</name>
    <dbReference type="NCBI Taxonomy" id="1342301"/>
    <lineage>
        <taxon>Bacteria</taxon>
        <taxon>Pseudomonadati</taxon>
        <taxon>Pseudomonadota</taxon>
        <taxon>Alphaproteobacteria</taxon>
        <taxon>Rhodobacterales</taxon>
        <taxon>Roseobacteraceae</taxon>
        <taxon>Sulfitobacter</taxon>
    </lineage>
</organism>
<comment type="cofactor">
    <cofactor evidence="9">
        <name>Fe(2+)</name>
        <dbReference type="ChEBI" id="CHEBI:29033"/>
    </cofactor>
    <cofactor evidence="9">
        <name>Mn(2+)</name>
        <dbReference type="ChEBI" id="CHEBI:29035"/>
    </cofactor>
</comment>
<dbReference type="PIRSF" id="PIRSF016049">
    <property type="entry name" value="Man_dehyd"/>
    <property type="match status" value="1"/>
</dbReference>
<dbReference type="GO" id="GO:0030145">
    <property type="term" value="F:manganese ion binding"/>
    <property type="evidence" value="ECO:0007669"/>
    <property type="project" value="TreeGrafter"/>
</dbReference>
<dbReference type="GO" id="GO:0042840">
    <property type="term" value="P:D-glucuronate catabolic process"/>
    <property type="evidence" value="ECO:0007669"/>
    <property type="project" value="TreeGrafter"/>
</dbReference>
<keyword evidence="7 9" id="KW-0464">Manganese</keyword>
<dbReference type="RefSeq" id="WP_037969126.1">
    <property type="nucleotide sequence ID" value="NZ_JACIFU010000001.1"/>
</dbReference>
<dbReference type="PANTHER" id="PTHR30387:SF2">
    <property type="entry name" value="MANNONATE DEHYDRATASE"/>
    <property type="match status" value="1"/>
</dbReference>
<keyword evidence="11" id="KW-1185">Reference proteome</keyword>
<evidence type="ECO:0000313" key="10">
    <source>
        <dbReference type="EMBL" id="MBB4172573.1"/>
    </source>
</evidence>
<dbReference type="NCBIfam" id="NF003027">
    <property type="entry name" value="PRK03906.1"/>
    <property type="match status" value="1"/>
</dbReference>
<comment type="catalytic activity">
    <reaction evidence="1 9">
        <text>D-mannonate = 2-dehydro-3-deoxy-D-gluconate + H2O</text>
        <dbReference type="Rhea" id="RHEA:20097"/>
        <dbReference type="ChEBI" id="CHEBI:15377"/>
        <dbReference type="ChEBI" id="CHEBI:17767"/>
        <dbReference type="ChEBI" id="CHEBI:57990"/>
        <dbReference type="EC" id="4.2.1.8"/>
    </reaction>
</comment>
<dbReference type="Gene3D" id="3.20.20.150">
    <property type="entry name" value="Divalent-metal-dependent TIM barrel enzymes"/>
    <property type="match status" value="1"/>
</dbReference>
<dbReference type="OrthoDB" id="9780250at2"/>
<dbReference type="NCBIfam" id="TIGR00695">
    <property type="entry name" value="uxuA"/>
    <property type="match status" value="1"/>
</dbReference>
<evidence type="ECO:0000256" key="4">
    <source>
        <dbReference type="ARBA" id="ARBA00007389"/>
    </source>
</evidence>
<comment type="similarity">
    <text evidence="4 9">Belongs to the mannonate dehydratase family.</text>
</comment>
<dbReference type="PANTHER" id="PTHR30387">
    <property type="entry name" value="MANNONATE DEHYDRATASE"/>
    <property type="match status" value="1"/>
</dbReference>
<gene>
    <name evidence="9" type="primary">uxuA</name>
    <name evidence="10" type="ORF">GGR93_000334</name>
</gene>
<accession>A0A7W6M518</accession>
<dbReference type="AlphaFoldDB" id="A0A7W6M518"/>
<proteinExistence type="inferred from homology"/>
<protein>
    <recommendedName>
        <fullName evidence="5 9">Mannonate dehydratase</fullName>
        <ecNumber evidence="5 9">4.2.1.8</ecNumber>
    </recommendedName>
    <alternativeName>
        <fullName evidence="9">D-mannonate hydro-lyase</fullName>
    </alternativeName>
</protein>
<evidence type="ECO:0000256" key="6">
    <source>
        <dbReference type="ARBA" id="ARBA00023004"/>
    </source>
</evidence>
<dbReference type="GO" id="GO:0008927">
    <property type="term" value="F:mannonate dehydratase activity"/>
    <property type="evidence" value="ECO:0007669"/>
    <property type="project" value="UniProtKB-UniRule"/>
</dbReference>
<dbReference type="InterPro" id="IPR004628">
    <property type="entry name" value="Man_deHydtase"/>
</dbReference>
<dbReference type="SUPFAM" id="SSF51658">
    <property type="entry name" value="Xylose isomerase-like"/>
    <property type="match status" value="1"/>
</dbReference>
<evidence type="ECO:0000256" key="9">
    <source>
        <dbReference type="HAMAP-Rule" id="MF_00106"/>
    </source>
</evidence>
<dbReference type="GO" id="GO:0008198">
    <property type="term" value="F:ferrous iron binding"/>
    <property type="evidence" value="ECO:0007669"/>
    <property type="project" value="TreeGrafter"/>
</dbReference>
<comment type="function">
    <text evidence="2 9">Catalyzes the dehydration of D-mannonate.</text>
</comment>
<evidence type="ECO:0000256" key="7">
    <source>
        <dbReference type="ARBA" id="ARBA00023211"/>
    </source>
</evidence>
<dbReference type="EMBL" id="JACIFU010000001">
    <property type="protein sequence ID" value="MBB4172573.1"/>
    <property type="molecule type" value="Genomic_DNA"/>
</dbReference>
<dbReference type="UniPathway" id="UPA00246"/>
<comment type="caution">
    <text evidence="10">The sequence shown here is derived from an EMBL/GenBank/DDBJ whole genome shotgun (WGS) entry which is preliminary data.</text>
</comment>
<comment type="pathway">
    <text evidence="3 9">Carbohydrate metabolism; pentose and glucuronate interconversion.</text>
</comment>
<evidence type="ECO:0000256" key="5">
    <source>
        <dbReference type="ARBA" id="ARBA00012927"/>
    </source>
</evidence>
<evidence type="ECO:0000256" key="8">
    <source>
        <dbReference type="ARBA" id="ARBA00023239"/>
    </source>
</evidence>
<evidence type="ECO:0000256" key="2">
    <source>
        <dbReference type="ARBA" id="ARBA00002713"/>
    </source>
</evidence>